<dbReference type="AlphaFoldDB" id="A0A7C8MJZ7"/>
<feature type="domain" description="Rhodopsin" evidence="7">
    <location>
        <begin position="40"/>
        <end position="279"/>
    </location>
</feature>
<keyword evidence="9" id="KW-1185">Reference proteome</keyword>
<sequence length="367" mass="40727">MHTHAPGWTIFTSTAIAQIGYQALVPALVFTFTAMFVLFLRMYARITNSFERSDVRLRDFFIVAAWANLLSNSAQLLHDDGLSSRRQEYESRTDMLRNMMKLVFAQSIFYHLGINLAKTSIVVEYYSAFRSLPSVRTLCCILLVLIQGAMIYGIGGFVLICDPVRKYWTPLLPGQCSDPSVHFRASSIIGIVLDVSIWILPMPIIGTLNLARKQRIALWGVFGLGGFVCTTSVLRLFLTQAAADDGNVAKSGTYATVWSTTEINVAIICNSLLFMKPLLLRWFPRLLSEPPTPRDPRRDMPGILLRRSITLQESDEVKPGIRVGSDVSSMTLVSASSTQDSRNPSCGETFDVFRNGSGPGAVPKAWV</sequence>
<evidence type="ECO:0000259" key="7">
    <source>
        <dbReference type="Pfam" id="PF20684"/>
    </source>
</evidence>
<keyword evidence="4 6" id="KW-0472">Membrane</keyword>
<evidence type="ECO:0000256" key="6">
    <source>
        <dbReference type="SAM" id="Phobius"/>
    </source>
</evidence>
<dbReference type="PANTHER" id="PTHR33048">
    <property type="entry name" value="PTH11-LIKE INTEGRAL MEMBRANE PROTEIN (AFU_ORTHOLOGUE AFUA_5G11245)"/>
    <property type="match status" value="1"/>
</dbReference>
<proteinExistence type="inferred from homology"/>
<evidence type="ECO:0000313" key="9">
    <source>
        <dbReference type="Proteomes" id="UP000481861"/>
    </source>
</evidence>
<dbReference type="EMBL" id="JAADJZ010000012">
    <property type="protein sequence ID" value="KAF2871164.1"/>
    <property type="molecule type" value="Genomic_DNA"/>
</dbReference>
<evidence type="ECO:0000256" key="5">
    <source>
        <dbReference type="ARBA" id="ARBA00038359"/>
    </source>
</evidence>
<keyword evidence="3 6" id="KW-1133">Transmembrane helix</keyword>
<reference evidence="8 9" key="1">
    <citation type="submission" date="2020-01" db="EMBL/GenBank/DDBJ databases">
        <authorList>
            <consortium name="DOE Joint Genome Institute"/>
            <person name="Haridas S."/>
            <person name="Albert R."/>
            <person name="Binder M."/>
            <person name="Bloem J."/>
            <person name="Labutti K."/>
            <person name="Salamov A."/>
            <person name="Andreopoulos B."/>
            <person name="Baker S.E."/>
            <person name="Barry K."/>
            <person name="Bills G."/>
            <person name="Bluhm B.H."/>
            <person name="Cannon C."/>
            <person name="Castanera R."/>
            <person name="Culley D.E."/>
            <person name="Daum C."/>
            <person name="Ezra D."/>
            <person name="Gonzalez J.B."/>
            <person name="Henrissat B."/>
            <person name="Kuo A."/>
            <person name="Liang C."/>
            <person name="Lipzen A."/>
            <person name="Lutzoni F."/>
            <person name="Magnuson J."/>
            <person name="Mondo S."/>
            <person name="Nolan M."/>
            <person name="Ohm R."/>
            <person name="Pangilinan J."/>
            <person name="Park H.-J.H."/>
            <person name="Ramirez L."/>
            <person name="Alfaro M."/>
            <person name="Sun H."/>
            <person name="Tritt A."/>
            <person name="Yoshinaga Y."/>
            <person name="Zwiers L.-H.L."/>
            <person name="Turgeon B.G."/>
            <person name="Goodwin S.B."/>
            <person name="Spatafora J.W."/>
            <person name="Crous P.W."/>
            <person name="Grigoriev I.V."/>
        </authorList>
    </citation>
    <scope>NUCLEOTIDE SEQUENCE [LARGE SCALE GENOMIC DNA]</scope>
    <source>
        <strain evidence="8 9">CBS 611.86</strain>
    </source>
</reference>
<evidence type="ECO:0000256" key="2">
    <source>
        <dbReference type="ARBA" id="ARBA00022692"/>
    </source>
</evidence>
<dbReference type="GO" id="GO:0016020">
    <property type="term" value="C:membrane"/>
    <property type="evidence" value="ECO:0007669"/>
    <property type="project" value="UniProtKB-SubCell"/>
</dbReference>
<comment type="subcellular location">
    <subcellularLocation>
        <location evidence="1">Membrane</location>
        <topology evidence="1">Multi-pass membrane protein</topology>
    </subcellularLocation>
</comment>
<gene>
    <name evidence="8" type="ORF">BDV95DRAFT_544992</name>
</gene>
<feature type="transmembrane region" description="Helical" evidence="6">
    <location>
        <begin position="181"/>
        <end position="204"/>
    </location>
</feature>
<dbReference type="Pfam" id="PF20684">
    <property type="entry name" value="Fung_rhodopsin"/>
    <property type="match status" value="1"/>
</dbReference>
<dbReference type="InterPro" id="IPR052337">
    <property type="entry name" value="SAT4-like"/>
</dbReference>
<evidence type="ECO:0000256" key="4">
    <source>
        <dbReference type="ARBA" id="ARBA00023136"/>
    </source>
</evidence>
<keyword evidence="2 6" id="KW-0812">Transmembrane</keyword>
<dbReference type="InterPro" id="IPR049326">
    <property type="entry name" value="Rhodopsin_dom_fungi"/>
</dbReference>
<dbReference type="OrthoDB" id="444631at2759"/>
<evidence type="ECO:0000313" key="8">
    <source>
        <dbReference type="EMBL" id="KAF2871164.1"/>
    </source>
</evidence>
<name>A0A7C8MJZ7_9PLEO</name>
<dbReference type="Proteomes" id="UP000481861">
    <property type="component" value="Unassembled WGS sequence"/>
</dbReference>
<feature type="transmembrane region" description="Helical" evidence="6">
    <location>
        <begin position="20"/>
        <end position="40"/>
    </location>
</feature>
<dbReference type="PANTHER" id="PTHR33048:SF47">
    <property type="entry name" value="INTEGRAL MEMBRANE PROTEIN-RELATED"/>
    <property type="match status" value="1"/>
</dbReference>
<protein>
    <recommendedName>
        <fullName evidence="7">Rhodopsin domain-containing protein</fullName>
    </recommendedName>
</protein>
<evidence type="ECO:0000256" key="1">
    <source>
        <dbReference type="ARBA" id="ARBA00004141"/>
    </source>
</evidence>
<evidence type="ECO:0000256" key="3">
    <source>
        <dbReference type="ARBA" id="ARBA00022989"/>
    </source>
</evidence>
<accession>A0A7C8MJZ7</accession>
<comment type="caution">
    <text evidence="8">The sequence shown here is derived from an EMBL/GenBank/DDBJ whole genome shotgun (WGS) entry which is preliminary data.</text>
</comment>
<organism evidence="8 9">
    <name type="scientific">Massariosphaeria phaeospora</name>
    <dbReference type="NCBI Taxonomy" id="100035"/>
    <lineage>
        <taxon>Eukaryota</taxon>
        <taxon>Fungi</taxon>
        <taxon>Dikarya</taxon>
        <taxon>Ascomycota</taxon>
        <taxon>Pezizomycotina</taxon>
        <taxon>Dothideomycetes</taxon>
        <taxon>Pleosporomycetidae</taxon>
        <taxon>Pleosporales</taxon>
        <taxon>Pleosporales incertae sedis</taxon>
        <taxon>Massariosphaeria</taxon>
    </lineage>
</organism>
<comment type="similarity">
    <text evidence="5">Belongs to the SAT4 family.</text>
</comment>
<feature type="transmembrane region" description="Helical" evidence="6">
    <location>
        <begin position="138"/>
        <end position="161"/>
    </location>
</feature>
<feature type="transmembrane region" description="Helical" evidence="6">
    <location>
        <begin position="257"/>
        <end position="275"/>
    </location>
</feature>
<feature type="transmembrane region" description="Helical" evidence="6">
    <location>
        <begin position="216"/>
        <end position="237"/>
    </location>
</feature>